<dbReference type="AlphaFoldDB" id="A0AAE1DKP6"/>
<gene>
    <name evidence="3" type="ORF">RRG08_040902</name>
</gene>
<evidence type="ECO:0000256" key="1">
    <source>
        <dbReference type="SAM" id="MobiDB-lite"/>
    </source>
</evidence>
<keyword evidence="2" id="KW-0732">Signal</keyword>
<feature type="region of interest" description="Disordered" evidence="1">
    <location>
        <begin position="47"/>
        <end position="76"/>
    </location>
</feature>
<reference evidence="3" key="1">
    <citation type="journal article" date="2023" name="G3 (Bethesda)">
        <title>A reference genome for the long-term kleptoplast-retaining sea slug Elysia crispata morphotype clarki.</title>
        <authorList>
            <person name="Eastman K.E."/>
            <person name="Pendleton A.L."/>
            <person name="Shaikh M.A."/>
            <person name="Suttiyut T."/>
            <person name="Ogas R."/>
            <person name="Tomko P."/>
            <person name="Gavelis G."/>
            <person name="Widhalm J.R."/>
            <person name="Wisecaver J.H."/>
        </authorList>
    </citation>
    <scope>NUCLEOTIDE SEQUENCE</scope>
    <source>
        <strain evidence="3">ECLA1</strain>
    </source>
</reference>
<dbReference type="Proteomes" id="UP001283361">
    <property type="component" value="Unassembled WGS sequence"/>
</dbReference>
<evidence type="ECO:0000313" key="4">
    <source>
        <dbReference type="Proteomes" id="UP001283361"/>
    </source>
</evidence>
<comment type="caution">
    <text evidence="3">The sequence shown here is derived from an EMBL/GenBank/DDBJ whole genome shotgun (WGS) entry which is preliminary data.</text>
</comment>
<name>A0AAE1DKP6_9GAST</name>
<proteinExistence type="predicted"/>
<sequence length="227" mass="25450">MEIPMSRVSLSLAVLIAIVCCADAMNYLAFPRMGRSNYLAFPRMGRSPEDHSVVKRDVGDGDGNVNEPTGPRRTRFPSNFFMPRKRMLQLASPEAADQYFELDKKNLPWNFIVPRKRGFPKGFFIPRKRSSVPNKTSGYMAFPRMGRSDGKTDSDVVPCCGVGLKEEFVVRQDGKEELRTVCAPNSECCAGLREIVDEKPDGLYYSMCIPDIPGGSRSQVLSKLLRK</sequence>
<keyword evidence="4" id="KW-1185">Reference proteome</keyword>
<feature type="signal peptide" evidence="2">
    <location>
        <begin position="1"/>
        <end position="24"/>
    </location>
</feature>
<protein>
    <submittedName>
        <fullName evidence="3">Uncharacterized protein</fullName>
    </submittedName>
</protein>
<feature type="chain" id="PRO_5042260726" evidence="2">
    <location>
        <begin position="25"/>
        <end position="227"/>
    </location>
</feature>
<evidence type="ECO:0000256" key="2">
    <source>
        <dbReference type="SAM" id="SignalP"/>
    </source>
</evidence>
<evidence type="ECO:0000313" key="3">
    <source>
        <dbReference type="EMBL" id="KAK3774299.1"/>
    </source>
</evidence>
<accession>A0AAE1DKP6</accession>
<organism evidence="3 4">
    <name type="scientific">Elysia crispata</name>
    <name type="common">lettuce slug</name>
    <dbReference type="NCBI Taxonomy" id="231223"/>
    <lineage>
        <taxon>Eukaryota</taxon>
        <taxon>Metazoa</taxon>
        <taxon>Spiralia</taxon>
        <taxon>Lophotrochozoa</taxon>
        <taxon>Mollusca</taxon>
        <taxon>Gastropoda</taxon>
        <taxon>Heterobranchia</taxon>
        <taxon>Euthyneura</taxon>
        <taxon>Panpulmonata</taxon>
        <taxon>Sacoglossa</taxon>
        <taxon>Placobranchoidea</taxon>
        <taxon>Plakobranchidae</taxon>
        <taxon>Elysia</taxon>
    </lineage>
</organism>
<dbReference type="EMBL" id="JAWDGP010003436">
    <property type="protein sequence ID" value="KAK3774299.1"/>
    <property type="molecule type" value="Genomic_DNA"/>
</dbReference>
<feature type="compositionally biased region" description="Basic and acidic residues" evidence="1">
    <location>
        <begin position="47"/>
        <end position="59"/>
    </location>
</feature>